<reference evidence="1" key="1">
    <citation type="journal article" date="2022" name="bioRxiv">
        <title>Sequencing and chromosome-scale assembly of the giantPleurodeles waltlgenome.</title>
        <authorList>
            <person name="Brown T."/>
            <person name="Elewa A."/>
            <person name="Iarovenko S."/>
            <person name="Subramanian E."/>
            <person name="Araus A.J."/>
            <person name="Petzold A."/>
            <person name="Susuki M."/>
            <person name="Suzuki K.-i.T."/>
            <person name="Hayashi T."/>
            <person name="Toyoda A."/>
            <person name="Oliveira C."/>
            <person name="Osipova E."/>
            <person name="Leigh N.D."/>
            <person name="Simon A."/>
            <person name="Yun M.H."/>
        </authorList>
    </citation>
    <scope>NUCLEOTIDE SEQUENCE</scope>
    <source>
        <strain evidence="1">20211129_DDA</strain>
        <tissue evidence="1">Liver</tissue>
    </source>
</reference>
<gene>
    <name evidence="1" type="ORF">NDU88_000887</name>
</gene>
<keyword evidence="2" id="KW-1185">Reference proteome</keyword>
<organism evidence="1 2">
    <name type="scientific">Pleurodeles waltl</name>
    <name type="common">Iberian ribbed newt</name>
    <dbReference type="NCBI Taxonomy" id="8319"/>
    <lineage>
        <taxon>Eukaryota</taxon>
        <taxon>Metazoa</taxon>
        <taxon>Chordata</taxon>
        <taxon>Craniata</taxon>
        <taxon>Vertebrata</taxon>
        <taxon>Euteleostomi</taxon>
        <taxon>Amphibia</taxon>
        <taxon>Batrachia</taxon>
        <taxon>Caudata</taxon>
        <taxon>Salamandroidea</taxon>
        <taxon>Salamandridae</taxon>
        <taxon>Pleurodelinae</taxon>
        <taxon>Pleurodeles</taxon>
    </lineage>
</organism>
<comment type="caution">
    <text evidence="1">The sequence shown here is derived from an EMBL/GenBank/DDBJ whole genome shotgun (WGS) entry which is preliminary data.</text>
</comment>
<protein>
    <submittedName>
        <fullName evidence="1">Uncharacterized protein</fullName>
    </submittedName>
</protein>
<accession>A0AAV7Q8J1</accession>
<name>A0AAV7Q8J1_PLEWA</name>
<evidence type="ECO:0000313" key="1">
    <source>
        <dbReference type="EMBL" id="KAJ1134435.1"/>
    </source>
</evidence>
<dbReference type="Proteomes" id="UP001066276">
    <property type="component" value="Chromosome 6"/>
</dbReference>
<dbReference type="AlphaFoldDB" id="A0AAV7Q8J1"/>
<sequence length="178" mass="18701">MRFLTCLAKTYGRHRLGALRLAGHSGRGLGLWTFGLLSCGRAVLGREDCGRAGRSRGSDSTPTVGLPAPCWGCAGDRTATRHGIEGLHAQWCVLFCRLGWCGRLACTGPLRNCGEGRGISVCSVGGSGRPWGRRSLAAQRGCLAGDCRGEAGDRPGGLRCGPEEEGWCSLLESWPGSA</sequence>
<evidence type="ECO:0000313" key="2">
    <source>
        <dbReference type="Proteomes" id="UP001066276"/>
    </source>
</evidence>
<dbReference type="EMBL" id="JANPWB010000010">
    <property type="protein sequence ID" value="KAJ1134435.1"/>
    <property type="molecule type" value="Genomic_DNA"/>
</dbReference>
<proteinExistence type="predicted"/>